<reference evidence="2 3" key="2">
    <citation type="journal article" date="2009" name="PLoS ONE">
        <title>The photosynthetic apparatus and its regulation in the aerobic gammaproteobacterium Congregibacter litoralis gen. nov., sp. nov.</title>
        <authorList>
            <person name="Spring S."/>
            <person name="Lunsdorf H."/>
            <person name="Fuchs B.M."/>
            <person name="Tindall B.J."/>
        </authorList>
    </citation>
    <scope>NUCLEOTIDE SEQUENCE [LARGE SCALE GENOMIC DNA]</scope>
    <source>
        <strain evidence="2">KT71</strain>
    </source>
</reference>
<dbReference type="SUPFAM" id="SSF53474">
    <property type="entry name" value="alpha/beta-Hydrolases"/>
    <property type="match status" value="1"/>
</dbReference>
<gene>
    <name evidence="2" type="ORF">KT71_16721</name>
</gene>
<evidence type="ECO:0000313" key="3">
    <source>
        <dbReference type="Proteomes" id="UP000019205"/>
    </source>
</evidence>
<dbReference type="RefSeq" id="WP_023659493.1">
    <property type="nucleotide sequence ID" value="NZ_CM002299.1"/>
</dbReference>
<dbReference type="InterPro" id="IPR029058">
    <property type="entry name" value="AB_hydrolase_fold"/>
</dbReference>
<dbReference type="eggNOG" id="COG1075">
    <property type="taxonomic scope" value="Bacteria"/>
</dbReference>
<dbReference type="OrthoDB" id="345573at2"/>
<dbReference type="EMBL" id="AAOA02000001">
    <property type="protein sequence ID" value="EAQ99332.2"/>
    <property type="molecule type" value="Genomic_DNA"/>
</dbReference>
<reference evidence="2 3" key="1">
    <citation type="journal article" date="2007" name="Proc. Natl. Acad. Sci. U.S.A.">
        <title>Characterization of a marine gammaproteobacterium capable of aerobic anoxygenic photosynthesis.</title>
        <authorList>
            <person name="Fuchs B.M."/>
            <person name="Spring S."/>
            <person name="Teeling H."/>
            <person name="Quast C."/>
            <person name="Wulf J."/>
            <person name="Schattenhofer M."/>
            <person name="Yan S."/>
            <person name="Ferriera S."/>
            <person name="Johnson J."/>
            <person name="Glockner F.O."/>
            <person name="Amann R."/>
        </authorList>
    </citation>
    <scope>NUCLEOTIDE SEQUENCE [LARGE SCALE GENOMIC DNA]</scope>
    <source>
        <strain evidence="2">KT71</strain>
    </source>
</reference>
<accession>A4A3Q9</accession>
<protein>
    <submittedName>
        <fullName evidence="2">Putative hydrolase or acyltransferase (Alpha/beta hydrolase superfamily)</fullName>
    </submittedName>
</protein>
<evidence type="ECO:0000259" key="1">
    <source>
        <dbReference type="Pfam" id="PF00561"/>
    </source>
</evidence>
<dbReference type="GO" id="GO:0016787">
    <property type="term" value="F:hydrolase activity"/>
    <property type="evidence" value="ECO:0007669"/>
    <property type="project" value="UniProtKB-KW"/>
</dbReference>
<dbReference type="InterPro" id="IPR000073">
    <property type="entry name" value="AB_hydrolase_1"/>
</dbReference>
<proteinExistence type="predicted"/>
<keyword evidence="2" id="KW-0012">Acyltransferase</keyword>
<dbReference type="GO" id="GO:0016746">
    <property type="term" value="F:acyltransferase activity"/>
    <property type="evidence" value="ECO:0007669"/>
    <property type="project" value="UniProtKB-KW"/>
</dbReference>
<evidence type="ECO:0000313" key="2">
    <source>
        <dbReference type="EMBL" id="EAQ99332.2"/>
    </source>
</evidence>
<keyword evidence="2" id="KW-0378">Hydrolase</keyword>
<dbReference type="AlphaFoldDB" id="A4A3Q9"/>
<keyword evidence="2" id="KW-0808">Transferase</keyword>
<dbReference type="STRING" id="314285.KT71_16721"/>
<comment type="caution">
    <text evidence="2">The sequence shown here is derived from an EMBL/GenBank/DDBJ whole genome shotgun (WGS) entry which is preliminary data.</text>
</comment>
<sequence length="275" mass="30051">MGTSRMALFGDVVMPGSEAVDPYHLPPPAAWLALTEPQRVALEVLSLAAVRRMLNNLAPGDGHPVMVLPGFLGSDGYNATLRRFLKSLDYRVYGWGQGQNLGPRGDTLEKLLERVAMLKDRYGQSVSMVGHSLGGIFAREIAREAPDLVRQVVSLGSPFGRGRHSGSYPARLFEALNPTDDLPVALDDLHRAPPVPTTAVYSKGDGIVNWRTAFQNPEFAHESTQNIQVRGSHCGMTVNPTVWYIIADRLRQSVDDWKPFTVSGLATVMVPKHAA</sequence>
<name>A4A3Q9_9GAMM</name>
<dbReference type="Proteomes" id="UP000019205">
    <property type="component" value="Chromosome"/>
</dbReference>
<dbReference type="HOGENOM" id="CLU_071821_1_0_6"/>
<feature type="domain" description="AB hydrolase-1" evidence="1">
    <location>
        <begin position="64"/>
        <end position="158"/>
    </location>
</feature>
<organism evidence="2 3">
    <name type="scientific">Congregibacter litoralis KT71</name>
    <dbReference type="NCBI Taxonomy" id="314285"/>
    <lineage>
        <taxon>Bacteria</taxon>
        <taxon>Pseudomonadati</taxon>
        <taxon>Pseudomonadota</taxon>
        <taxon>Gammaproteobacteria</taxon>
        <taxon>Cellvibrionales</taxon>
        <taxon>Halieaceae</taxon>
        <taxon>Congregibacter</taxon>
    </lineage>
</organism>
<dbReference type="Gene3D" id="3.40.50.1820">
    <property type="entry name" value="alpha/beta hydrolase"/>
    <property type="match status" value="1"/>
</dbReference>
<keyword evidence="3" id="KW-1185">Reference proteome</keyword>
<dbReference type="Pfam" id="PF00561">
    <property type="entry name" value="Abhydrolase_1"/>
    <property type="match status" value="1"/>
</dbReference>